<reference evidence="13 14" key="1">
    <citation type="submission" date="2023-11" db="EMBL/GenBank/DDBJ databases">
        <title>Coraliomargarita sp. nov., isolated from marine algae.</title>
        <authorList>
            <person name="Lee J.K."/>
            <person name="Baek J.H."/>
            <person name="Kim J.M."/>
            <person name="Choi D.G."/>
            <person name="Jeon C.O."/>
        </authorList>
    </citation>
    <scope>NUCLEOTIDE SEQUENCE [LARGE SCALE GENOMIC DNA]</scope>
    <source>
        <strain evidence="13 14">J2-16</strain>
    </source>
</reference>
<evidence type="ECO:0000256" key="3">
    <source>
        <dbReference type="ARBA" id="ARBA00003906"/>
    </source>
</evidence>
<dbReference type="SUPFAM" id="SSF51230">
    <property type="entry name" value="Single hybrid motif"/>
    <property type="match status" value="1"/>
</dbReference>
<evidence type="ECO:0000259" key="12">
    <source>
        <dbReference type="PROSITE" id="PS50968"/>
    </source>
</evidence>
<dbReference type="InterPro" id="IPR023213">
    <property type="entry name" value="CAT-like_dom_sf"/>
</dbReference>
<dbReference type="PROSITE" id="PS00189">
    <property type="entry name" value="LIPOYL"/>
    <property type="match status" value="1"/>
</dbReference>
<comment type="cofactor">
    <cofactor evidence="1">
        <name>(R)-lipoate</name>
        <dbReference type="ChEBI" id="CHEBI:83088"/>
    </cofactor>
</comment>
<proteinExistence type="inferred from homology"/>
<dbReference type="InterPro" id="IPR033248">
    <property type="entry name" value="Transketolase_C"/>
</dbReference>
<evidence type="ECO:0000256" key="2">
    <source>
        <dbReference type="ARBA" id="ARBA00001964"/>
    </source>
</evidence>
<comment type="similarity">
    <text evidence="5">Belongs to the 2-oxoacid dehydrogenase family.</text>
</comment>
<evidence type="ECO:0000313" key="13">
    <source>
        <dbReference type="EMBL" id="WPJ94772.1"/>
    </source>
</evidence>
<dbReference type="Gene3D" id="2.40.50.100">
    <property type="match status" value="1"/>
</dbReference>
<accession>A0ABZ0RFH8</accession>
<dbReference type="InterPro" id="IPR009014">
    <property type="entry name" value="Transketo_C/PFOR_II"/>
</dbReference>
<evidence type="ECO:0000256" key="4">
    <source>
        <dbReference type="ARBA" id="ARBA00004813"/>
    </source>
</evidence>
<dbReference type="Pfam" id="PF02780">
    <property type="entry name" value="Transketolase_C"/>
    <property type="match status" value="1"/>
</dbReference>
<dbReference type="Proteomes" id="UP001324993">
    <property type="component" value="Chromosome"/>
</dbReference>
<evidence type="ECO:0000256" key="11">
    <source>
        <dbReference type="ARBA" id="ARBA00052761"/>
    </source>
</evidence>
<dbReference type="Gene3D" id="3.30.559.10">
    <property type="entry name" value="Chloramphenicol acetyltransferase-like domain"/>
    <property type="match status" value="1"/>
</dbReference>
<evidence type="ECO:0000256" key="10">
    <source>
        <dbReference type="ARBA" id="ARBA00023268"/>
    </source>
</evidence>
<dbReference type="Pfam" id="PF02779">
    <property type="entry name" value="Transket_pyr"/>
    <property type="match status" value="1"/>
</dbReference>
<protein>
    <recommendedName>
        <fullName evidence="6">3-methyl-2-oxobutanoate dehydrogenase (2-methylpropanoyl-transferring)</fullName>
        <ecNumber evidence="6">1.2.4.4</ecNumber>
    </recommendedName>
</protein>
<dbReference type="InterPro" id="IPR029061">
    <property type="entry name" value="THDP-binding"/>
</dbReference>
<dbReference type="Gene3D" id="3.40.50.920">
    <property type="match status" value="1"/>
</dbReference>
<sequence length="1023" mass="111035">MPKSVSKATCQLKPSTRLALLRSLWRSRLGDLREQSLIRQGKGWFHISGMGHEALAAIALSMEPDDYAFPYYRDRAFCLQRGMADRDMALAFYAKRDSSSGGRQLTGHFSDRALNIWSHPSPVGAHLLPACGAAWGMQLDGKNGVVYASLGEASARQGDFFEAVCFAKERKLPVVFVVEDNRIAISTSTTRTNPIALGVLNPDEWARVDGSDVEAVAAAGQSAVAHARAGHGPAFIWCDVERFSNHSSADDQRMYRGADELESMHERDPIAVFQRRMIQDGLLTEASAQALEEEIREEIRAAYRDAGAQQDPLAEECNSHLMGELTTPDSMPELELGQSCRMLDAVNQTFHRAMDTMPELVFFGEDIEDPKGGVFNLTKGLSKKDPLRAVNSPLAESTIMGVSVGLASYGKRPCFEIQFVDFIYPGWNQLVSNMATLRWRSFGHWKCPLVIYAPCGGYLPGGALWHSQSGEGSFARVPGIRVVVPSTPADAAGLFWTALHGEDPTIILLPKHLMWAEQALTAVTPVPLGVARTVREGLLVTLVTWGNCVELVQEALDSMDAELDVELMDLRSIQPWDREAIADSIHKTGRLMIVQEDNISGSVGQTIIAEMCGRHDVLSRLKSPPVIVSKSDVHIGFNPIYEYAALPDCERIVAALERLLASTLQSALDQVTSPTPASAQITNTAAMITSEESAPTTSSKMITVPILGEGIRVARVVSILKQSGDTVKADDALCEVETDKAVFPIECDEDGVLGDWLISEEDEVEVGQDLVPLRIAGGSHVSAGAQPVVSEAVASNTDSSAAIPYEALKRTGGLSQEAVKQLQGIVPATIEVTCRWETVRDARLRSKKTPGGTLSTAAMSAWAVIQAMKKHERFASVIRGNDLVYDPDRFDLGVAVALPGDALETAVVKQVNSLEWDAFPAVFNEALRRTRHGEVDSKNRVPLSISSMGAYNVRSAIPIVVPPSLATLFIGAPYLLPDPKSKTGGTMEVASLVLTFDHRWVNGVGAAAFLSDVRKGIERFDLV</sequence>
<comment type="function">
    <text evidence="3">E1 component of the 2-oxoglutarate dehydrogenase (OGDH) complex which catalyzes the decarboxylation of 2-oxoglutarate, the first step in the conversion of 2-oxoglutarate to succinyl-CoA and CO(2).</text>
</comment>
<keyword evidence="14" id="KW-1185">Reference proteome</keyword>
<keyword evidence="9" id="KW-0786">Thiamine pyrophosphate</keyword>
<evidence type="ECO:0000256" key="9">
    <source>
        <dbReference type="ARBA" id="ARBA00023052"/>
    </source>
</evidence>
<comment type="catalytic activity">
    <reaction evidence="11">
        <text>N(6)-[(R)-dihydrolipoyl]-L-lysyl-[protein] + succinyl-CoA = N(6)-[(R)-S(8)-succinyldihydrolipoyl]-L-lysyl-[protein] + CoA</text>
        <dbReference type="Rhea" id="RHEA:15213"/>
        <dbReference type="Rhea" id="RHEA-COMP:10475"/>
        <dbReference type="Rhea" id="RHEA-COMP:20092"/>
        <dbReference type="ChEBI" id="CHEBI:57287"/>
        <dbReference type="ChEBI" id="CHEBI:57292"/>
        <dbReference type="ChEBI" id="CHEBI:83100"/>
        <dbReference type="ChEBI" id="CHEBI:83120"/>
        <dbReference type="EC" id="2.3.1.61"/>
    </reaction>
</comment>
<evidence type="ECO:0000256" key="6">
    <source>
        <dbReference type="ARBA" id="ARBA00012277"/>
    </source>
</evidence>
<evidence type="ECO:0000313" key="14">
    <source>
        <dbReference type="Proteomes" id="UP001324993"/>
    </source>
</evidence>
<dbReference type="PANTHER" id="PTHR42980:SF1">
    <property type="entry name" value="2-OXOISOVALERATE DEHYDROGENASE SUBUNIT BETA, MITOCHONDRIAL"/>
    <property type="match status" value="1"/>
</dbReference>
<dbReference type="Pfam" id="PF00676">
    <property type="entry name" value="E1_dh"/>
    <property type="match status" value="1"/>
</dbReference>
<dbReference type="SUPFAM" id="SSF52518">
    <property type="entry name" value="Thiamin diphosphate-binding fold (THDP-binding)"/>
    <property type="match status" value="2"/>
</dbReference>
<dbReference type="InterPro" id="IPR001078">
    <property type="entry name" value="2-oxoacid_DH_actylTfrase"/>
</dbReference>
<dbReference type="RefSeq" id="WP_319831685.1">
    <property type="nucleotide sequence ID" value="NZ_CP138858.1"/>
</dbReference>
<evidence type="ECO:0000256" key="1">
    <source>
        <dbReference type="ARBA" id="ARBA00001938"/>
    </source>
</evidence>
<name>A0ABZ0RFH8_9BACT</name>
<dbReference type="Gene3D" id="3.40.50.970">
    <property type="match status" value="2"/>
</dbReference>
<dbReference type="Pfam" id="PF00198">
    <property type="entry name" value="2-oxoacid_dh"/>
    <property type="match status" value="1"/>
</dbReference>
<evidence type="ECO:0000256" key="8">
    <source>
        <dbReference type="ARBA" id="ARBA00023002"/>
    </source>
</evidence>
<dbReference type="EC" id="1.2.4.4" evidence="6"/>
<organism evidence="13 14">
    <name type="scientific">Coraliomargarita algicola</name>
    <dbReference type="NCBI Taxonomy" id="3092156"/>
    <lineage>
        <taxon>Bacteria</taxon>
        <taxon>Pseudomonadati</taxon>
        <taxon>Verrucomicrobiota</taxon>
        <taxon>Opitutia</taxon>
        <taxon>Puniceicoccales</taxon>
        <taxon>Coraliomargaritaceae</taxon>
        <taxon>Coraliomargarita</taxon>
    </lineage>
</organism>
<comment type="pathway">
    <text evidence="4">Carbohydrate metabolism; tricarboxylic acid cycle; succinyl-CoA from 2-oxoglutarate (dehydrogenase route): step 1/1.</text>
</comment>
<evidence type="ECO:0000256" key="7">
    <source>
        <dbReference type="ARBA" id="ARBA00022823"/>
    </source>
</evidence>
<dbReference type="SUPFAM" id="SSF52777">
    <property type="entry name" value="CoA-dependent acyltransferases"/>
    <property type="match status" value="1"/>
</dbReference>
<gene>
    <name evidence="13" type="ORF">SH580_15165</name>
</gene>
<dbReference type="EMBL" id="CP138858">
    <property type="protein sequence ID" value="WPJ94772.1"/>
    <property type="molecule type" value="Genomic_DNA"/>
</dbReference>
<dbReference type="CDD" id="cd06849">
    <property type="entry name" value="lipoyl_domain"/>
    <property type="match status" value="1"/>
</dbReference>
<dbReference type="InterPro" id="IPR003016">
    <property type="entry name" value="2-oxoA_DH_lipoyl-BS"/>
</dbReference>
<dbReference type="InterPro" id="IPR005475">
    <property type="entry name" value="Transketolase-like_Pyr-bd"/>
</dbReference>
<feature type="domain" description="Lipoyl-binding" evidence="12">
    <location>
        <begin position="699"/>
        <end position="774"/>
    </location>
</feature>
<keyword evidence="8" id="KW-0560">Oxidoreductase</keyword>
<dbReference type="SUPFAM" id="SSF52922">
    <property type="entry name" value="TK C-terminal domain-like"/>
    <property type="match status" value="1"/>
</dbReference>
<dbReference type="InterPro" id="IPR011053">
    <property type="entry name" value="Single_hybrid_motif"/>
</dbReference>
<dbReference type="PANTHER" id="PTHR42980">
    <property type="entry name" value="2-OXOISOVALERATE DEHYDROGENASE SUBUNIT BETA-RELATED"/>
    <property type="match status" value="1"/>
</dbReference>
<comment type="cofactor">
    <cofactor evidence="2">
        <name>thiamine diphosphate</name>
        <dbReference type="ChEBI" id="CHEBI:58937"/>
    </cofactor>
</comment>
<evidence type="ECO:0000256" key="5">
    <source>
        <dbReference type="ARBA" id="ARBA00007317"/>
    </source>
</evidence>
<dbReference type="InterPro" id="IPR000089">
    <property type="entry name" value="Biotin_lipoyl"/>
</dbReference>
<dbReference type="InterPro" id="IPR001017">
    <property type="entry name" value="DH_E1"/>
</dbReference>
<keyword evidence="10" id="KW-0511">Multifunctional enzyme</keyword>
<dbReference type="SMART" id="SM00861">
    <property type="entry name" value="Transket_pyr"/>
    <property type="match status" value="1"/>
</dbReference>
<dbReference type="Pfam" id="PF00364">
    <property type="entry name" value="Biotin_lipoyl"/>
    <property type="match status" value="1"/>
</dbReference>
<dbReference type="PROSITE" id="PS50968">
    <property type="entry name" value="BIOTINYL_LIPOYL"/>
    <property type="match status" value="1"/>
</dbReference>
<dbReference type="CDD" id="cd02000">
    <property type="entry name" value="TPP_E1_PDC_ADC_BCADC"/>
    <property type="match status" value="1"/>
</dbReference>
<keyword evidence="7" id="KW-0450">Lipoyl</keyword>